<feature type="transmembrane region" description="Helical" evidence="7">
    <location>
        <begin position="274"/>
        <end position="292"/>
    </location>
</feature>
<evidence type="ECO:0000256" key="2">
    <source>
        <dbReference type="ARBA" id="ARBA00007018"/>
    </source>
</evidence>
<comment type="similarity">
    <text evidence="2">Belongs to the ADIPOR family.</text>
</comment>
<dbReference type="InterPro" id="IPR004254">
    <property type="entry name" value="AdipoR/HlyIII-related"/>
</dbReference>
<sequence length="513" mass="58049">MRVHKVYIPIPQQENPAAHSDDNVILRSLYLTRLLNSIASIRIISDQSETSGQVRHRRKPSQISQIRCGASETLSCSGSDSLQIQFINCRPPVSSAATPSSLTAEAGSLQRVASDNARKKRYTSVTQAKRKYASMPNLSVAGTDALRHASLARANSEELLPSVTLCHRRKSTGSYFKELCLECKNGLNHCACPEVRRFGSYVQKDIAYLKERLLRAPSLEDVCGADDDSKPLTTDYEHARHFMKNNPYITHGYRTFKSKERCIRGIFRWNNETLNIWTNFVALVGILALYATDLLTNYSSTGFNAFDKTLSGIMILGYSTMLSFSSIYHIFNCCCYRCHRYWYFWDFVGIVTSVYVYGVGFLFLQFRRDPFWIGFYGLVMSVIAVIPIAMTFSGKFAHERYDESRSIWIGGFVLFSCVPIVHYFILQGGLASLVVKHTLPLHVVVIALLVASYIIYETKVPERMFPGKVNYVGSSHQLWHCGVGVSVFIARLLYFRYIEAFKIVDQPLSDSLS</sequence>
<evidence type="ECO:0000256" key="6">
    <source>
        <dbReference type="PIRSR" id="PIRSR604254-1"/>
    </source>
</evidence>
<dbReference type="PANTHER" id="PTHR20855:SF15">
    <property type="entry name" value="PROGESTIN AND ADIPOQ RECEPTOR FAMILY MEMBER 3"/>
    <property type="match status" value="1"/>
</dbReference>
<evidence type="ECO:0000256" key="1">
    <source>
        <dbReference type="ARBA" id="ARBA00004141"/>
    </source>
</evidence>
<evidence type="ECO:0000256" key="5">
    <source>
        <dbReference type="ARBA" id="ARBA00023136"/>
    </source>
</evidence>
<dbReference type="EMBL" id="MNPL01031740">
    <property type="protein sequence ID" value="OQR66607.1"/>
    <property type="molecule type" value="Genomic_DNA"/>
</dbReference>
<feature type="transmembrane region" description="Helical" evidence="7">
    <location>
        <begin position="477"/>
        <end position="498"/>
    </location>
</feature>
<dbReference type="GO" id="GO:0038023">
    <property type="term" value="F:signaling receptor activity"/>
    <property type="evidence" value="ECO:0007669"/>
    <property type="project" value="TreeGrafter"/>
</dbReference>
<feature type="transmembrane region" description="Helical" evidence="7">
    <location>
        <begin position="312"/>
        <end position="331"/>
    </location>
</feature>
<comment type="caution">
    <text evidence="8">The sequence shown here is derived from an EMBL/GenBank/DDBJ whole genome shotgun (WGS) entry which is preliminary data.</text>
</comment>
<keyword evidence="5 7" id="KW-0472">Membrane</keyword>
<organism evidence="8 9">
    <name type="scientific">Tropilaelaps mercedesae</name>
    <dbReference type="NCBI Taxonomy" id="418985"/>
    <lineage>
        <taxon>Eukaryota</taxon>
        <taxon>Metazoa</taxon>
        <taxon>Ecdysozoa</taxon>
        <taxon>Arthropoda</taxon>
        <taxon>Chelicerata</taxon>
        <taxon>Arachnida</taxon>
        <taxon>Acari</taxon>
        <taxon>Parasitiformes</taxon>
        <taxon>Mesostigmata</taxon>
        <taxon>Gamasina</taxon>
        <taxon>Dermanyssoidea</taxon>
        <taxon>Laelapidae</taxon>
        <taxon>Tropilaelaps</taxon>
    </lineage>
</organism>
<feature type="binding site" evidence="6">
    <location>
        <position position="329"/>
    </location>
    <ligand>
        <name>Zn(2+)</name>
        <dbReference type="ChEBI" id="CHEBI:29105"/>
    </ligand>
</feature>
<evidence type="ECO:0000313" key="8">
    <source>
        <dbReference type="EMBL" id="OQR66607.1"/>
    </source>
</evidence>
<feature type="transmembrane region" description="Helical" evidence="7">
    <location>
        <begin position="406"/>
        <end position="426"/>
    </location>
</feature>
<evidence type="ECO:0000256" key="4">
    <source>
        <dbReference type="ARBA" id="ARBA00022989"/>
    </source>
</evidence>
<dbReference type="Proteomes" id="UP000192247">
    <property type="component" value="Unassembled WGS sequence"/>
</dbReference>
<dbReference type="Pfam" id="PF03006">
    <property type="entry name" value="HlyIII"/>
    <property type="match status" value="1"/>
</dbReference>
<evidence type="ECO:0000313" key="9">
    <source>
        <dbReference type="Proteomes" id="UP000192247"/>
    </source>
</evidence>
<keyword evidence="3 7" id="KW-0812">Transmembrane</keyword>
<keyword evidence="8" id="KW-0675">Receptor</keyword>
<dbReference type="GO" id="GO:0046872">
    <property type="term" value="F:metal ion binding"/>
    <property type="evidence" value="ECO:0007669"/>
    <property type="project" value="UniProtKB-KW"/>
</dbReference>
<evidence type="ECO:0000256" key="7">
    <source>
        <dbReference type="SAM" id="Phobius"/>
    </source>
</evidence>
<feature type="transmembrane region" description="Helical" evidence="7">
    <location>
        <begin position="372"/>
        <end position="394"/>
    </location>
</feature>
<comment type="subcellular location">
    <subcellularLocation>
        <location evidence="1">Membrane</location>
        <topology evidence="1">Multi-pass membrane protein</topology>
    </subcellularLocation>
</comment>
<keyword evidence="9" id="KW-1185">Reference proteome</keyword>
<dbReference type="GO" id="GO:0016020">
    <property type="term" value="C:membrane"/>
    <property type="evidence" value="ECO:0007669"/>
    <property type="project" value="UniProtKB-SubCell"/>
</dbReference>
<protein>
    <submittedName>
        <fullName evidence="8">Progestin and adipoQ receptor family member 3-like</fullName>
    </submittedName>
</protein>
<keyword evidence="6" id="KW-0479">Metal-binding</keyword>
<dbReference type="PANTHER" id="PTHR20855">
    <property type="entry name" value="ADIPOR/PROGESTIN RECEPTOR-RELATED"/>
    <property type="match status" value="1"/>
</dbReference>
<feature type="transmembrane region" description="Helical" evidence="7">
    <location>
        <begin position="438"/>
        <end position="456"/>
    </location>
</feature>
<feature type="binding site" evidence="6">
    <location>
        <position position="480"/>
    </location>
    <ligand>
        <name>Zn(2+)</name>
        <dbReference type="ChEBI" id="CHEBI:29105"/>
    </ligand>
</feature>
<accession>A0A1V9WZI9</accession>
<keyword evidence="4 7" id="KW-1133">Transmembrane helix</keyword>
<proteinExistence type="inferred from homology"/>
<name>A0A1V9WZI9_9ACAR</name>
<keyword evidence="6" id="KW-0862">Zinc</keyword>
<gene>
    <name evidence="8" type="ORF">BIW11_14037</name>
</gene>
<feature type="binding site" evidence="6">
    <location>
        <position position="476"/>
    </location>
    <ligand>
        <name>Zn(2+)</name>
        <dbReference type="ChEBI" id="CHEBI:29105"/>
    </ligand>
</feature>
<feature type="transmembrane region" description="Helical" evidence="7">
    <location>
        <begin position="343"/>
        <end position="366"/>
    </location>
</feature>
<evidence type="ECO:0000256" key="3">
    <source>
        <dbReference type="ARBA" id="ARBA00022692"/>
    </source>
</evidence>
<reference evidence="8 9" key="1">
    <citation type="journal article" date="2017" name="Gigascience">
        <title>Draft genome of the honey bee ectoparasitic mite, Tropilaelaps mercedesae, is shaped by the parasitic life history.</title>
        <authorList>
            <person name="Dong X."/>
            <person name="Armstrong S.D."/>
            <person name="Xia D."/>
            <person name="Makepeace B.L."/>
            <person name="Darby A.C."/>
            <person name="Kadowaki T."/>
        </authorList>
    </citation>
    <scope>NUCLEOTIDE SEQUENCE [LARGE SCALE GENOMIC DNA]</scope>
    <source>
        <strain evidence="8">Wuxi-XJTLU</strain>
    </source>
</reference>
<dbReference type="InParanoid" id="A0A1V9WZI9"/>
<dbReference type="OrthoDB" id="529367at2759"/>
<dbReference type="AlphaFoldDB" id="A0A1V9WZI9"/>
<dbReference type="STRING" id="418985.A0A1V9WZI9"/>